<protein>
    <recommendedName>
        <fullName evidence="2">CBS domain-containing protein</fullName>
    </recommendedName>
</protein>
<keyword evidence="4" id="KW-1185">Reference proteome</keyword>
<comment type="caution">
    <text evidence="3">The sequence shown here is derived from an EMBL/GenBank/DDBJ whole genome shotgun (WGS) entry which is preliminary data.</text>
</comment>
<evidence type="ECO:0000259" key="2">
    <source>
        <dbReference type="PROSITE" id="PS51371"/>
    </source>
</evidence>
<dbReference type="Pfam" id="PF00571">
    <property type="entry name" value="CBS"/>
    <property type="match status" value="1"/>
</dbReference>
<dbReference type="InterPro" id="IPR046342">
    <property type="entry name" value="CBS_dom_sf"/>
</dbReference>
<proteinExistence type="predicted"/>
<dbReference type="InterPro" id="IPR000644">
    <property type="entry name" value="CBS_dom"/>
</dbReference>
<evidence type="ECO:0000313" key="4">
    <source>
        <dbReference type="Proteomes" id="UP000235836"/>
    </source>
</evidence>
<dbReference type="Gene3D" id="3.10.580.10">
    <property type="entry name" value="CBS-domain"/>
    <property type="match status" value="1"/>
</dbReference>
<feature type="domain" description="CBS" evidence="2">
    <location>
        <begin position="105"/>
        <end position="162"/>
    </location>
</feature>
<keyword evidence="1" id="KW-0129">CBS domain</keyword>
<dbReference type="PROSITE" id="PS51371">
    <property type="entry name" value="CBS"/>
    <property type="match status" value="1"/>
</dbReference>
<gene>
    <name evidence="3" type="ORF">CJ203_05175</name>
</gene>
<dbReference type="SUPFAM" id="SSF54631">
    <property type="entry name" value="CBS-domain pair"/>
    <property type="match status" value="1"/>
</dbReference>
<evidence type="ECO:0000313" key="3">
    <source>
        <dbReference type="EMBL" id="PMC64689.1"/>
    </source>
</evidence>
<accession>A0A2N6T5V0</accession>
<organism evidence="3 4">
    <name type="scientific">Corynebacterium tuscaniense</name>
    <dbReference type="NCBI Taxonomy" id="302449"/>
    <lineage>
        <taxon>Bacteria</taxon>
        <taxon>Bacillati</taxon>
        <taxon>Actinomycetota</taxon>
        <taxon>Actinomycetes</taxon>
        <taxon>Mycobacteriales</taxon>
        <taxon>Corynebacteriaceae</taxon>
        <taxon>Corynebacterium</taxon>
    </lineage>
</organism>
<dbReference type="AlphaFoldDB" id="A0A2N6T5V0"/>
<dbReference type="EMBL" id="PNHG01000005">
    <property type="protein sequence ID" value="PMC64689.1"/>
    <property type="molecule type" value="Genomic_DNA"/>
</dbReference>
<reference evidence="3 4" key="1">
    <citation type="submission" date="2017-09" db="EMBL/GenBank/DDBJ databases">
        <title>Bacterial strain isolated from the female urinary microbiota.</title>
        <authorList>
            <person name="Thomas-White K."/>
            <person name="Kumar N."/>
            <person name="Forster S."/>
            <person name="Putonti C."/>
            <person name="Lawley T."/>
            <person name="Wolfe A.J."/>
        </authorList>
    </citation>
    <scope>NUCLEOTIDE SEQUENCE [LARGE SCALE GENOMIC DNA]</scope>
    <source>
        <strain evidence="3 4">UMB0792</strain>
    </source>
</reference>
<dbReference type="RefSeq" id="WP_102723800.1">
    <property type="nucleotide sequence ID" value="NZ_JBHRZL010000039.1"/>
</dbReference>
<dbReference type="Proteomes" id="UP000235836">
    <property type="component" value="Unassembled WGS sequence"/>
</dbReference>
<evidence type="ECO:0000256" key="1">
    <source>
        <dbReference type="PROSITE-ProRule" id="PRU00703"/>
    </source>
</evidence>
<name>A0A2N6T5V0_9CORY</name>
<sequence>MTEAYSNRAVPFLAAFNDIESFLRTELNAKKSDSFNWMVSKAEKNHVLTPAQANDLKEFASLRNAISHGEYQNFRPIAEPLQETVTEIEKIRDQLLHPPTAMEVIGHQDVITFGPEDDVYEALSSIRDTGISQFPIYEGKQCIGVLTTNTIARWLANELGDTDTLMHRDIRHVLTFNERKDQAVFLPRDATATKVIATLTSTAAHDTLPRLVIITEDGNANQHPLGVITASNLAALFDAA</sequence>